<protein>
    <recommendedName>
        <fullName evidence="4">DUF4237 domain-containing protein</fullName>
    </recommendedName>
</protein>
<comment type="caution">
    <text evidence="2">The sequence shown here is derived from an EMBL/GenBank/DDBJ whole genome shotgun (WGS) entry which is preliminary data.</text>
</comment>
<gene>
    <name evidence="2" type="ORF">M3D15_00460</name>
</gene>
<keyword evidence="3" id="KW-1185">Reference proteome</keyword>
<dbReference type="EMBL" id="JALXSQ010000001">
    <property type="protein sequence ID" value="MCT2041821.1"/>
    <property type="molecule type" value="Genomic_DNA"/>
</dbReference>
<feature type="region of interest" description="Disordered" evidence="1">
    <location>
        <begin position="324"/>
        <end position="354"/>
    </location>
</feature>
<accession>A0ABT2HUK7</accession>
<sequence>MATGMFGANPDELRVVGAEFGAAAGVLEASGATVGSEIAGVRWLGVDATLYRANWGTVIPAHLGALGGVLEGISADLERQAGDQEDASQPGNGHEGCAQSVGNGLKSAGNAIGGFFKGLVVDGIWGDIKGLGALMGFDENGWSWDTMKNSWRGLGALAGFDQNGNWSLGTLGNTWKEVGKDFLAWDTWKSDPAAALGKVTWNIGSMFIGVGEAKMLAKAGAVSDAGHIANVAADAGRVADVAADAGRVADAAADAGRVADAAGDAGRIADAAGDAGRVADAAGDAGHAADAATDAARAADNAPWAADNAGAAGRVDDVAGGADEAAAASRIDPSRLDRADHAPIHKADPDFGRMEWNTKEGMSPDVLDSPRTLEQGAVDWKMERWRGPYDTGAHIDADGNLVSTSGRTFTSDQVSHHWSSATGGYNKDLLVGNGPEGMPFKPDHRYVLDGGKTVIETNEFGVPDYNRFHVDTFAPKEGTDGMFMRKDFDHELGQFVKHTDARSSAWGGLNQGVEVPSAGHAHGRGTMGPFEDLNQIPQNRYANGELQLGIEEAFRAEASVDRPIIVERRTEFSHLQAPNDPNTVVSGPAIRHTFDVTDARTGEPIILHNKSGGPMEMSIPDGPGVVKP</sequence>
<proteinExistence type="predicted"/>
<organism evidence="2 3">
    <name type="scientific">Pseudoclavibacter albus</name>
    <dbReference type="NCBI Taxonomy" id="272241"/>
    <lineage>
        <taxon>Bacteria</taxon>
        <taxon>Bacillati</taxon>
        <taxon>Actinomycetota</taxon>
        <taxon>Actinomycetes</taxon>
        <taxon>Micrococcales</taxon>
        <taxon>Microbacteriaceae</taxon>
        <taxon>Pseudoclavibacter</taxon>
    </lineage>
</organism>
<dbReference type="RefSeq" id="WP_260103590.1">
    <property type="nucleotide sequence ID" value="NZ_JALXSQ010000001.1"/>
</dbReference>
<feature type="compositionally biased region" description="Basic and acidic residues" evidence="1">
    <location>
        <begin position="332"/>
        <end position="354"/>
    </location>
</feature>
<name>A0ABT2HUK7_9MICO</name>
<evidence type="ECO:0000313" key="2">
    <source>
        <dbReference type="EMBL" id="MCT2041821.1"/>
    </source>
</evidence>
<evidence type="ECO:0000313" key="3">
    <source>
        <dbReference type="Proteomes" id="UP001525379"/>
    </source>
</evidence>
<feature type="region of interest" description="Disordered" evidence="1">
    <location>
        <begin position="80"/>
        <end position="100"/>
    </location>
</feature>
<feature type="region of interest" description="Disordered" evidence="1">
    <location>
        <begin position="605"/>
        <end position="628"/>
    </location>
</feature>
<evidence type="ECO:0000256" key="1">
    <source>
        <dbReference type="SAM" id="MobiDB-lite"/>
    </source>
</evidence>
<reference evidence="2 3" key="1">
    <citation type="submission" date="2022-04" db="EMBL/GenBank/DDBJ databases">
        <title>Human microbiome associated bacterial genomes.</title>
        <authorList>
            <person name="Sandstrom S."/>
            <person name="Salamzade R."/>
            <person name="Kalan L.R."/>
        </authorList>
    </citation>
    <scope>NUCLEOTIDE SEQUENCE [LARGE SCALE GENOMIC DNA]</scope>
    <source>
        <strain evidence="3">p3-SID1799</strain>
    </source>
</reference>
<evidence type="ECO:0008006" key="4">
    <source>
        <dbReference type="Google" id="ProtNLM"/>
    </source>
</evidence>
<dbReference type="Proteomes" id="UP001525379">
    <property type="component" value="Unassembled WGS sequence"/>
</dbReference>